<dbReference type="AlphaFoldDB" id="A0A819VKS4"/>
<dbReference type="EMBL" id="CAJNOU010001225">
    <property type="protein sequence ID" value="CAF1171923.1"/>
    <property type="molecule type" value="Genomic_DNA"/>
</dbReference>
<feature type="chain" id="PRO_5035693711" evidence="1">
    <location>
        <begin position="21"/>
        <end position="183"/>
    </location>
</feature>
<evidence type="ECO:0000313" key="2">
    <source>
        <dbReference type="EMBL" id="CAF1171923.1"/>
    </source>
</evidence>
<dbReference type="EMBL" id="CAJOBE010010517">
    <property type="protein sequence ID" value="CAF4110194.1"/>
    <property type="molecule type" value="Genomic_DNA"/>
</dbReference>
<sequence length="183" mass="20966">MICNRCLLFFIVTFFETISALPQYIYRHQTNSPKNNDPFYHQGMSAGLNSLTGSISGTYYYGTRAGPHYDSFISIQNRPNRDGILPISYSPSSNINKDLIKPNVQQQQQQQQQKNYLYNNNNAWQRPNTNNYYNQPFNRYPQSSQGWYATGGNFCSNVAIHYGKQTFAALCNQCGSFGGQYNE</sequence>
<dbReference type="Proteomes" id="UP000663874">
    <property type="component" value="Unassembled WGS sequence"/>
</dbReference>
<evidence type="ECO:0000313" key="3">
    <source>
        <dbReference type="EMBL" id="CAF4110194.1"/>
    </source>
</evidence>
<comment type="caution">
    <text evidence="3">The sequence shown here is derived from an EMBL/GenBank/DDBJ whole genome shotgun (WGS) entry which is preliminary data.</text>
</comment>
<organism evidence="3 4">
    <name type="scientific">Rotaria sordida</name>
    <dbReference type="NCBI Taxonomy" id="392033"/>
    <lineage>
        <taxon>Eukaryota</taxon>
        <taxon>Metazoa</taxon>
        <taxon>Spiralia</taxon>
        <taxon>Gnathifera</taxon>
        <taxon>Rotifera</taxon>
        <taxon>Eurotatoria</taxon>
        <taxon>Bdelloidea</taxon>
        <taxon>Philodinida</taxon>
        <taxon>Philodinidae</taxon>
        <taxon>Rotaria</taxon>
    </lineage>
</organism>
<accession>A0A819VKS4</accession>
<protein>
    <submittedName>
        <fullName evidence="3">Uncharacterized protein</fullName>
    </submittedName>
</protein>
<reference evidence="3" key="1">
    <citation type="submission" date="2021-02" db="EMBL/GenBank/DDBJ databases">
        <authorList>
            <person name="Nowell W R."/>
        </authorList>
    </citation>
    <scope>NUCLEOTIDE SEQUENCE</scope>
</reference>
<evidence type="ECO:0000313" key="4">
    <source>
        <dbReference type="Proteomes" id="UP000663874"/>
    </source>
</evidence>
<name>A0A819VKS4_9BILA</name>
<feature type="signal peptide" evidence="1">
    <location>
        <begin position="1"/>
        <end position="20"/>
    </location>
</feature>
<evidence type="ECO:0000256" key="1">
    <source>
        <dbReference type="SAM" id="SignalP"/>
    </source>
</evidence>
<keyword evidence="1" id="KW-0732">Signal</keyword>
<gene>
    <name evidence="3" type="ORF">FNK824_LOCUS31812</name>
    <name evidence="2" type="ORF">SEV965_LOCUS19561</name>
</gene>
<proteinExistence type="predicted"/>
<dbReference type="Proteomes" id="UP000663889">
    <property type="component" value="Unassembled WGS sequence"/>
</dbReference>